<reference evidence="1" key="1">
    <citation type="submission" date="2020-08" db="EMBL/GenBank/DDBJ databases">
        <title>Multicomponent nature underlies the extraordinary mechanical properties of spider dragline silk.</title>
        <authorList>
            <person name="Kono N."/>
            <person name="Nakamura H."/>
            <person name="Mori M."/>
            <person name="Yoshida Y."/>
            <person name="Ohtoshi R."/>
            <person name="Malay A.D."/>
            <person name="Moran D.A.P."/>
            <person name="Tomita M."/>
            <person name="Numata K."/>
            <person name="Arakawa K."/>
        </authorList>
    </citation>
    <scope>NUCLEOTIDE SEQUENCE</scope>
</reference>
<evidence type="ECO:0000313" key="1">
    <source>
        <dbReference type="EMBL" id="GFX90650.1"/>
    </source>
</evidence>
<accession>A0A8X6R9K9</accession>
<dbReference type="EMBL" id="BMAU01021103">
    <property type="protein sequence ID" value="GFX90650.1"/>
    <property type="molecule type" value="Genomic_DNA"/>
</dbReference>
<organism evidence="1 2">
    <name type="scientific">Trichonephila clavipes</name>
    <name type="common">Golden silk orbweaver</name>
    <name type="synonym">Nephila clavipes</name>
    <dbReference type="NCBI Taxonomy" id="2585209"/>
    <lineage>
        <taxon>Eukaryota</taxon>
        <taxon>Metazoa</taxon>
        <taxon>Ecdysozoa</taxon>
        <taxon>Arthropoda</taxon>
        <taxon>Chelicerata</taxon>
        <taxon>Arachnida</taxon>
        <taxon>Araneae</taxon>
        <taxon>Araneomorphae</taxon>
        <taxon>Entelegynae</taxon>
        <taxon>Araneoidea</taxon>
        <taxon>Nephilidae</taxon>
        <taxon>Trichonephila</taxon>
    </lineage>
</organism>
<gene>
    <name evidence="1" type="primary">X975_05742</name>
    <name evidence="1" type="ORF">TNCV_3194681</name>
</gene>
<protein>
    <submittedName>
        <fullName evidence="1">Uncharacterized protein</fullName>
    </submittedName>
</protein>
<keyword evidence="2" id="KW-1185">Reference proteome</keyword>
<sequence length="178" mass="20194">MPKSPSQMIPDMLDWRQIWGPGKSRKESNSLVPPLPCNGIPYHHTSCVSGVSLKIKGRIETLTTGSPHTAAVQFPRARHHSKRRCRWMGVKGSIRNRRHDPKCPSTRHLRMVRENTGAPSEGATCAWMGVDEAVGYTRAFLMMWRSSRRLPDPGLRVNDISRIHWSLHLLTTQSEQPN</sequence>
<dbReference type="AlphaFoldDB" id="A0A8X6R9K9"/>
<dbReference type="Proteomes" id="UP000887159">
    <property type="component" value="Unassembled WGS sequence"/>
</dbReference>
<evidence type="ECO:0000313" key="2">
    <source>
        <dbReference type="Proteomes" id="UP000887159"/>
    </source>
</evidence>
<comment type="caution">
    <text evidence="1">The sequence shown here is derived from an EMBL/GenBank/DDBJ whole genome shotgun (WGS) entry which is preliminary data.</text>
</comment>
<name>A0A8X6R9K9_TRICX</name>
<proteinExistence type="predicted"/>